<dbReference type="EMBL" id="JADOFP010000006">
    <property type="protein sequence ID" value="MBF7115466.1"/>
    <property type="molecule type" value="Genomic_DNA"/>
</dbReference>
<reference evidence="1 6" key="1">
    <citation type="submission" date="2017-05" db="EMBL/GenBank/DDBJ databases">
        <title>Genome sequence of Pediococcus pentosaceus strain SRCM100892.</title>
        <authorList>
            <person name="Cho S.H."/>
        </authorList>
    </citation>
    <scope>NUCLEOTIDE SEQUENCE [LARGE SCALE GENOMIC DNA]</scope>
    <source>
        <strain evidence="1 6">SRCM100892</strain>
    </source>
</reference>
<dbReference type="RefSeq" id="WP_023439823.1">
    <property type="nucleotide sequence ID" value="NZ_BEWQ01000009.1"/>
</dbReference>
<accession>A0A1Y0VR35</accession>
<evidence type="ECO:0000313" key="1">
    <source>
        <dbReference type="EMBL" id="ARW20612.1"/>
    </source>
</evidence>
<dbReference type="Proteomes" id="UP000472573">
    <property type="component" value="Unassembled WGS sequence"/>
</dbReference>
<reference evidence="2" key="3">
    <citation type="submission" date="2019-12" db="EMBL/GenBank/DDBJ databases">
        <title>SpeciesPrimer: A bioinformatics pipeline dedicated to the design of qPCR primers for the quantification of bacterial species.</title>
        <authorList>
            <person name="Dreier M."/>
            <person name="Berthoud H."/>
            <person name="Shani N."/>
            <person name="Wechsler D."/>
            <person name="Junier P."/>
        </authorList>
    </citation>
    <scope>NUCLEOTIDE SEQUENCE</scope>
    <source>
        <strain evidence="2">FAM13073</strain>
    </source>
</reference>
<gene>
    <name evidence="2" type="ORF">GBO79_08805</name>
    <name evidence="3" type="ORF">ITQ90_08275</name>
    <name evidence="4" type="ORF">ITQ97_09010</name>
    <name evidence="5" type="ORF">PWB86_03965</name>
    <name evidence="1" type="ORF">S100892_02073</name>
</gene>
<keyword evidence="7" id="KW-1185">Reference proteome</keyword>
<organism evidence="1 6">
    <name type="scientific">Pediococcus pentosaceus</name>
    <dbReference type="NCBI Taxonomy" id="1255"/>
    <lineage>
        <taxon>Bacteria</taxon>
        <taxon>Bacillati</taxon>
        <taxon>Bacillota</taxon>
        <taxon>Bacilli</taxon>
        <taxon>Lactobacillales</taxon>
        <taxon>Lactobacillaceae</taxon>
        <taxon>Pediococcus</taxon>
    </lineage>
</organism>
<reference evidence="7" key="4">
    <citation type="submission" date="2020-03" db="EMBL/GenBank/DDBJ databases">
        <title>SpeciesPrimer: A bioinformatics pipeline dedicated to the design of qPCR primers for the quantification of bacterial species.</title>
        <authorList>
            <person name="Dreier M."/>
            <person name="Berthoud H."/>
            <person name="Shani N."/>
            <person name="Wechsler D."/>
            <person name="Junier P."/>
        </authorList>
    </citation>
    <scope>NUCLEOTIDE SEQUENCE [LARGE SCALE GENOMIC DNA]</scope>
    <source>
        <strain evidence="7">FAM13073</strain>
    </source>
</reference>
<dbReference type="Proteomes" id="UP000196118">
    <property type="component" value="Chromosome"/>
</dbReference>
<evidence type="ECO:0000313" key="8">
    <source>
        <dbReference type="Proteomes" id="UP001214131"/>
    </source>
</evidence>
<dbReference type="EMBL" id="CP118739">
    <property type="protein sequence ID" value="WEA58029.1"/>
    <property type="molecule type" value="Genomic_DNA"/>
</dbReference>
<evidence type="ECO:0000313" key="7">
    <source>
        <dbReference type="Proteomes" id="UP000472573"/>
    </source>
</evidence>
<evidence type="ECO:0000313" key="4">
    <source>
        <dbReference type="EMBL" id="MBF7127937.1"/>
    </source>
</evidence>
<dbReference type="Proteomes" id="UP001194632">
    <property type="component" value="Unassembled WGS sequence"/>
</dbReference>
<dbReference type="AlphaFoldDB" id="A0A1Y0VR35"/>
<reference evidence="5 8" key="6">
    <citation type="submission" date="2023-02" db="EMBL/GenBank/DDBJ databases">
        <title>Comparative genomics and fermentation flavor characterization of five lactic acid bacteria reveal flavor biosynthesis metabolic pathways in fermented muskmelon puree.</title>
        <authorList>
            <person name="Yuan L."/>
            <person name="Li M."/>
            <person name="Xu X."/>
            <person name="Lao F."/>
            <person name="Wu J."/>
        </authorList>
    </citation>
    <scope>NUCLEOTIDE SEQUENCE [LARGE SCALE GENOMIC DNA]</scope>
    <source>
        <strain evidence="5 8">Ca-4</strain>
    </source>
</reference>
<name>A0A1Y0VR35_PEDPE</name>
<evidence type="ECO:0000313" key="5">
    <source>
        <dbReference type="EMBL" id="WEA58029.1"/>
    </source>
</evidence>
<evidence type="ECO:0000313" key="2">
    <source>
        <dbReference type="EMBL" id="KAF0412649.1"/>
    </source>
</evidence>
<evidence type="ECO:0000313" key="3">
    <source>
        <dbReference type="EMBL" id="MBF7115466.1"/>
    </source>
</evidence>
<dbReference type="Proteomes" id="UP000743107">
    <property type="component" value="Unassembled WGS sequence"/>
</dbReference>
<dbReference type="EMBL" id="WENB01000005">
    <property type="protein sequence ID" value="KAF0412649.1"/>
    <property type="molecule type" value="Genomic_DNA"/>
</dbReference>
<dbReference type="EMBL" id="CP021474">
    <property type="protein sequence ID" value="ARW20612.1"/>
    <property type="molecule type" value="Genomic_DNA"/>
</dbReference>
<protein>
    <submittedName>
        <fullName evidence="1">Uncharacterized protein</fullName>
    </submittedName>
</protein>
<proteinExistence type="predicted"/>
<dbReference type="Proteomes" id="UP001214131">
    <property type="component" value="Chromosome"/>
</dbReference>
<dbReference type="EMBL" id="JADOFV010000005">
    <property type="protein sequence ID" value="MBF7127937.1"/>
    <property type="molecule type" value="Genomic_DNA"/>
</dbReference>
<reference evidence="3" key="5">
    <citation type="submission" date="2020-11" db="EMBL/GenBank/DDBJ databases">
        <title>Antibiotic susceptibility profiles of Pediococcus pentosaceus from various origins and their implications for the safety assessment of strains with food-technology applications.</title>
        <authorList>
            <person name="Shani N."/>
            <person name="Oberhaensli S."/>
            <person name="Arias E."/>
        </authorList>
    </citation>
    <scope>NUCLEOTIDE SEQUENCE</scope>
    <source>
        <strain evidence="4">FAM 19164</strain>
        <strain evidence="3">FAM 24207</strain>
    </source>
</reference>
<reference evidence="2 7" key="2">
    <citation type="submission" date="2019-10" db="EMBL/GenBank/DDBJ databases">
        <authorList>
            <person name="Irmler S."/>
            <person name="Berthoud H."/>
            <person name="Roetschi A."/>
            <person name="Arias E."/>
            <person name="Shani N."/>
            <person name="Wuethrich D."/>
            <person name="Bruggmann R."/>
        </authorList>
    </citation>
    <scope>NUCLEOTIDE SEQUENCE [LARGE SCALE GENOMIC DNA]</scope>
    <source>
        <strain evidence="2 7">FAM13073</strain>
    </source>
</reference>
<evidence type="ECO:0000313" key="6">
    <source>
        <dbReference type="Proteomes" id="UP000196118"/>
    </source>
</evidence>
<sequence>MEKLSGIITSEIKSISYSPILFRFTLTDMQDQHYNMLIHTHALNFFQQAKMGSAIEVWAVKNNRNQYVIRRFNVFDSHVLV</sequence>